<gene>
    <name evidence="1" type="ordered locus">MTR_5g098440</name>
</gene>
<keyword evidence="1" id="KW-0067">ATP-binding</keyword>
<dbReference type="SUPFAM" id="SSF52540">
    <property type="entry name" value="P-loop containing nucleoside triphosphate hydrolases"/>
    <property type="match status" value="1"/>
</dbReference>
<dbReference type="HOGENOM" id="CLU_001324_4_6_1"/>
<keyword evidence="3" id="KW-1185">Reference proteome</keyword>
<dbReference type="EMBL" id="CM001221">
    <property type="protein sequence ID" value="AET01008.1"/>
    <property type="molecule type" value="Genomic_DNA"/>
</dbReference>
<reference evidence="1 3" key="1">
    <citation type="journal article" date="2011" name="Nature">
        <title>The Medicago genome provides insight into the evolution of rhizobial symbioses.</title>
        <authorList>
            <person name="Young N.D."/>
            <person name="Debelle F."/>
            <person name="Oldroyd G.E."/>
            <person name="Geurts R."/>
            <person name="Cannon S.B."/>
            <person name="Udvardi M.K."/>
            <person name="Benedito V.A."/>
            <person name="Mayer K.F."/>
            <person name="Gouzy J."/>
            <person name="Schoof H."/>
            <person name="Van de Peer Y."/>
            <person name="Proost S."/>
            <person name="Cook D.R."/>
            <person name="Meyers B.C."/>
            <person name="Spannagl M."/>
            <person name="Cheung F."/>
            <person name="De Mita S."/>
            <person name="Krishnakumar V."/>
            <person name="Gundlach H."/>
            <person name="Zhou S."/>
            <person name="Mudge J."/>
            <person name="Bharti A.K."/>
            <person name="Murray J.D."/>
            <person name="Naoumkina M.A."/>
            <person name="Rosen B."/>
            <person name="Silverstein K.A."/>
            <person name="Tang H."/>
            <person name="Rombauts S."/>
            <person name="Zhao P.X."/>
            <person name="Zhou P."/>
            <person name="Barbe V."/>
            <person name="Bardou P."/>
            <person name="Bechner M."/>
            <person name="Bellec A."/>
            <person name="Berger A."/>
            <person name="Berges H."/>
            <person name="Bidwell S."/>
            <person name="Bisseling T."/>
            <person name="Choisne N."/>
            <person name="Couloux A."/>
            <person name="Denny R."/>
            <person name="Deshpande S."/>
            <person name="Dai X."/>
            <person name="Doyle J.J."/>
            <person name="Dudez A.M."/>
            <person name="Farmer A.D."/>
            <person name="Fouteau S."/>
            <person name="Franken C."/>
            <person name="Gibelin C."/>
            <person name="Gish J."/>
            <person name="Goldstein S."/>
            <person name="Gonzalez A.J."/>
            <person name="Green P.J."/>
            <person name="Hallab A."/>
            <person name="Hartog M."/>
            <person name="Hua A."/>
            <person name="Humphray S.J."/>
            <person name="Jeong D.H."/>
            <person name="Jing Y."/>
            <person name="Jocker A."/>
            <person name="Kenton S.M."/>
            <person name="Kim D.J."/>
            <person name="Klee K."/>
            <person name="Lai H."/>
            <person name="Lang C."/>
            <person name="Lin S."/>
            <person name="Macmil S.L."/>
            <person name="Magdelenat G."/>
            <person name="Matthews L."/>
            <person name="McCorrison J."/>
            <person name="Monaghan E.L."/>
            <person name="Mun J.H."/>
            <person name="Najar F.Z."/>
            <person name="Nicholson C."/>
            <person name="Noirot C."/>
            <person name="O'Bleness M."/>
            <person name="Paule C.R."/>
            <person name="Poulain J."/>
            <person name="Prion F."/>
            <person name="Qin B."/>
            <person name="Qu C."/>
            <person name="Retzel E.F."/>
            <person name="Riddle C."/>
            <person name="Sallet E."/>
            <person name="Samain S."/>
            <person name="Samson N."/>
            <person name="Sanders I."/>
            <person name="Saurat O."/>
            <person name="Scarpelli C."/>
            <person name="Schiex T."/>
            <person name="Segurens B."/>
            <person name="Severin A.J."/>
            <person name="Sherrier D.J."/>
            <person name="Shi R."/>
            <person name="Sims S."/>
            <person name="Singer S.R."/>
            <person name="Sinharoy S."/>
            <person name="Sterck L."/>
            <person name="Viollet A."/>
            <person name="Wang B.B."/>
            <person name="Wang K."/>
            <person name="Wang M."/>
            <person name="Wang X."/>
            <person name="Warfsmann J."/>
            <person name="Weissenbach J."/>
            <person name="White D.D."/>
            <person name="White J.D."/>
            <person name="Wiley G.B."/>
            <person name="Wincker P."/>
            <person name="Xing Y."/>
            <person name="Yang L."/>
            <person name="Yao Z."/>
            <person name="Ying F."/>
            <person name="Zhai J."/>
            <person name="Zhou L."/>
            <person name="Zuber A."/>
            <person name="Denarie J."/>
            <person name="Dixon R.A."/>
            <person name="May G.D."/>
            <person name="Schwartz D.C."/>
            <person name="Rogers J."/>
            <person name="Quetier F."/>
            <person name="Town C.D."/>
            <person name="Roe B.A."/>
        </authorList>
    </citation>
    <scope>NUCLEOTIDE SEQUENCE [LARGE SCALE GENOMIC DNA]</scope>
    <source>
        <strain evidence="1">A17</strain>
        <strain evidence="2 3">cv. Jemalong A17</strain>
    </source>
</reference>
<dbReference type="InterPro" id="IPR027417">
    <property type="entry name" value="P-loop_NTPase"/>
</dbReference>
<keyword evidence="1" id="KW-0547">Nucleotide-binding</keyword>
<dbReference type="AlphaFoldDB" id="G7K0M3"/>
<dbReference type="eggNOG" id="KOG0987">
    <property type="taxonomic scope" value="Eukaryota"/>
</dbReference>
<dbReference type="EnsemblPlants" id="AET01008">
    <property type="protein sequence ID" value="AET01008"/>
    <property type="gene ID" value="MTR_5g098440"/>
</dbReference>
<accession>G7K0M3</accession>
<evidence type="ECO:0000313" key="1">
    <source>
        <dbReference type="EMBL" id="AET01008.1"/>
    </source>
</evidence>
<sequence length="79" mass="9002">MLEILSGNNDGERIFLPIIKLKTSASSGLPFVPDRKLFFFFVRLSFAITINKSQGQTIFNAEIYIPQHVFNHGQLYVVL</sequence>
<dbReference type="GO" id="GO:0004386">
    <property type="term" value="F:helicase activity"/>
    <property type="evidence" value="ECO:0007669"/>
    <property type="project" value="UniProtKB-KW"/>
</dbReference>
<evidence type="ECO:0000313" key="2">
    <source>
        <dbReference type="EnsemblPlants" id="AET01008"/>
    </source>
</evidence>
<name>G7K0M3_MEDTR</name>
<reference evidence="2" key="3">
    <citation type="submission" date="2015-04" db="UniProtKB">
        <authorList>
            <consortium name="EnsemblPlants"/>
        </authorList>
    </citation>
    <scope>IDENTIFICATION</scope>
    <source>
        <strain evidence="2">cv. Jemalong A17</strain>
    </source>
</reference>
<keyword evidence="1" id="KW-0347">Helicase</keyword>
<protein>
    <submittedName>
        <fullName evidence="1">DNA helicase-like protein, putative</fullName>
    </submittedName>
</protein>
<evidence type="ECO:0000313" key="3">
    <source>
        <dbReference type="Proteomes" id="UP000002051"/>
    </source>
</evidence>
<reference evidence="1 3" key="2">
    <citation type="journal article" date="2014" name="BMC Genomics">
        <title>An improved genome release (version Mt4.0) for the model legume Medicago truncatula.</title>
        <authorList>
            <person name="Tang H."/>
            <person name="Krishnakumar V."/>
            <person name="Bidwell S."/>
            <person name="Rosen B."/>
            <person name="Chan A."/>
            <person name="Zhou S."/>
            <person name="Gentzbittel L."/>
            <person name="Childs K.L."/>
            <person name="Yandell M."/>
            <person name="Gundlach H."/>
            <person name="Mayer K.F."/>
            <person name="Schwartz D.C."/>
            <person name="Town C.D."/>
        </authorList>
    </citation>
    <scope>GENOME REANNOTATION</scope>
    <source>
        <strain evidence="2 3">cv. Jemalong A17</strain>
    </source>
</reference>
<proteinExistence type="predicted"/>
<dbReference type="PaxDb" id="3880-AET01008"/>
<dbReference type="STRING" id="3880.G7K0M3"/>
<organism evidence="1 3">
    <name type="scientific">Medicago truncatula</name>
    <name type="common">Barrel medic</name>
    <name type="synonym">Medicago tribuloides</name>
    <dbReference type="NCBI Taxonomy" id="3880"/>
    <lineage>
        <taxon>Eukaryota</taxon>
        <taxon>Viridiplantae</taxon>
        <taxon>Streptophyta</taxon>
        <taxon>Embryophyta</taxon>
        <taxon>Tracheophyta</taxon>
        <taxon>Spermatophyta</taxon>
        <taxon>Magnoliopsida</taxon>
        <taxon>eudicotyledons</taxon>
        <taxon>Gunneridae</taxon>
        <taxon>Pentapetalae</taxon>
        <taxon>rosids</taxon>
        <taxon>fabids</taxon>
        <taxon>Fabales</taxon>
        <taxon>Fabaceae</taxon>
        <taxon>Papilionoideae</taxon>
        <taxon>50 kb inversion clade</taxon>
        <taxon>NPAAA clade</taxon>
        <taxon>Hologalegina</taxon>
        <taxon>IRL clade</taxon>
        <taxon>Trifolieae</taxon>
        <taxon>Medicago</taxon>
    </lineage>
</organism>
<keyword evidence="1" id="KW-0378">Hydrolase</keyword>
<dbReference type="Proteomes" id="UP000002051">
    <property type="component" value="Chromosome 5"/>
</dbReference>